<evidence type="ECO:0000313" key="2">
    <source>
        <dbReference type="Proteomes" id="UP000004105"/>
    </source>
</evidence>
<dbReference type="AlphaFoldDB" id="F2BGB1"/>
<comment type="caution">
    <text evidence="1">The sequence shown here is derived from an EMBL/GenBank/DDBJ whole genome shotgun (WGS) entry which is preliminary data.</text>
</comment>
<proteinExistence type="predicted"/>
<dbReference type="EMBL" id="AFAY01000054">
    <property type="protein sequence ID" value="EGF06808.1"/>
    <property type="molecule type" value="Genomic_DNA"/>
</dbReference>
<protein>
    <submittedName>
        <fullName evidence="1">Uncharacterized protein</fullName>
    </submittedName>
</protein>
<keyword evidence="2" id="KW-1185">Reference proteome</keyword>
<evidence type="ECO:0000313" key="1">
    <source>
        <dbReference type="EMBL" id="EGF06808.1"/>
    </source>
</evidence>
<dbReference type="HOGENOM" id="CLU_3273182_0_0_4"/>
<gene>
    <name evidence="1" type="ORF">HMPREF9123_2768</name>
</gene>
<name>F2BGB1_9NEIS</name>
<sequence>MRPSEKTDLPFRLRLSRAFRRPLLYHSIPFLPVKEQKKCQA</sequence>
<dbReference type="Proteomes" id="UP000004105">
    <property type="component" value="Unassembled WGS sequence"/>
</dbReference>
<organism evidence="1 2">
    <name type="scientific">Neisseria bacilliformis ATCC BAA-1200</name>
    <dbReference type="NCBI Taxonomy" id="888742"/>
    <lineage>
        <taxon>Bacteria</taxon>
        <taxon>Pseudomonadati</taxon>
        <taxon>Pseudomonadota</taxon>
        <taxon>Betaproteobacteria</taxon>
        <taxon>Neisseriales</taxon>
        <taxon>Neisseriaceae</taxon>
        <taxon>Neisseria</taxon>
    </lineage>
</organism>
<accession>F2BGB1</accession>
<reference evidence="1 2" key="1">
    <citation type="submission" date="2011-02" db="EMBL/GenBank/DDBJ databases">
        <authorList>
            <person name="Muzny D."/>
            <person name="Qin X."/>
            <person name="Deng J."/>
            <person name="Jiang H."/>
            <person name="Liu Y."/>
            <person name="Qu J."/>
            <person name="Song X.-Z."/>
            <person name="Zhang L."/>
            <person name="Thornton R."/>
            <person name="Coyle M."/>
            <person name="Francisco L."/>
            <person name="Jackson L."/>
            <person name="Javaid M."/>
            <person name="Korchina V."/>
            <person name="Kovar C."/>
            <person name="Mata R."/>
            <person name="Mathew T."/>
            <person name="Ngo R."/>
            <person name="Nguyen L."/>
            <person name="Nguyen N."/>
            <person name="Okwuonu G."/>
            <person name="Ongeri F."/>
            <person name="Pham C."/>
            <person name="Simmons D."/>
            <person name="Wilczek-Boney K."/>
            <person name="Hale W."/>
            <person name="Jakkamsetti A."/>
            <person name="Pham P."/>
            <person name="Ruth R."/>
            <person name="San Lucas F."/>
            <person name="Warren J."/>
            <person name="Zhang J."/>
            <person name="Zhao Z."/>
            <person name="Zhou C."/>
            <person name="Zhu D."/>
            <person name="Lee S."/>
            <person name="Bess C."/>
            <person name="Blankenburg K."/>
            <person name="Forbes L."/>
            <person name="Fu Q."/>
            <person name="Gubbala S."/>
            <person name="Hirani K."/>
            <person name="Jayaseelan J.C."/>
            <person name="Lara F."/>
            <person name="Munidasa M."/>
            <person name="Palculict T."/>
            <person name="Patil S."/>
            <person name="Pu L.-L."/>
            <person name="Saada N."/>
            <person name="Tang L."/>
            <person name="Weissenberger G."/>
            <person name="Zhu Y."/>
            <person name="Hemphill L."/>
            <person name="Shang Y."/>
            <person name="Youmans B."/>
            <person name="Ayvaz T."/>
            <person name="Ross M."/>
            <person name="Santibanez J."/>
            <person name="Aqrawi P."/>
            <person name="Gross S."/>
            <person name="Joshi V."/>
            <person name="Fowler G."/>
            <person name="Nazareth L."/>
            <person name="Reid J."/>
            <person name="Worley K."/>
            <person name="Petrosino J."/>
            <person name="Highlander S."/>
            <person name="Gibbs R."/>
        </authorList>
    </citation>
    <scope>NUCLEOTIDE SEQUENCE [LARGE SCALE GENOMIC DNA]</scope>
    <source>
        <strain evidence="1 2">ATCC BAA-1200</strain>
    </source>
</reference>